<dbReference type="InterPro" id="IPR017853">
    <property type="entry name" value="GH"/>
</dbReference>
<dbReference type="Gene3D" id="3.20.20.80">
    <property type="entry name" value="Glycosidases"/>
    <property type="match status" value="1"/>
</dbReference>
<evidence type="ECO:0000313" key="3">
    <source>
        <dbReference type="Proteomes" id="UP000501452"/>
    </source>
</evidence>
<name>A0A6G8QD58_9ACTN</name>
<dbReference type="PANTHER" id="PTHR10357:SF179">
    <property type="entry name" value="NEUTRAL AND BASIC AMINO ACID TRANSPORT PROTEIN RBAT"/>
    <property type="match status" value="1"/>
</dbReference>
<dbReference type="KEGG" id="rub:GBA63_18595"/>
<keyword evidence="3" id="KW-1185">Reference proteome</keyword>
<dbReference type="AlphaFoldDB" id="A0A6G8QD58"/>
<gene>
    <name evidence="2" type="ORF">GBA63_18595</name>
</gene>
<proteinExistence type="predicted"/>
<dbReference type="EMBL" id="CP045119">
    <property type="protein sequence ID" value="QIN84426.1"/>
    <property type="molecule type" value="Genomic_DNA"/>
</dbReference>
<dbReference type="GO" id="GO:0009313">
    <property type="term" value="P:oligosaccharide catabolic process"/>
    <property type="evidence" value="ECO:0007669"/>
    <property type="project" value="TreeGrafter"/>
</dbReference>
<reference evidence="2 3" key="1">
    <citation type="submission" date="2019-10" db="EMBL/GenBank/DDBJ databases">
        <title>Rubrobacter sp nov SCSIO 52090 isolated from a deep-sea sediment in the South China Sea.</title>
        <authorList>
            <person name="Chen R.W."/>
        </authorList>
    </citation>
    <scope>NUCLEOTIDE SEQUENCE [LARGE SCALE GENOMIC DNA]</scope>
    <source>
        <strain evidence="2 3">SCSIO 52909</strain>
    </source>
</reference>
<dbReference type="RefSeq" id="WP_166178592.1">
    <property type="nucleotide sequence ID" value="NZ_CP045119.1"/>
</dbReference>
<protein>
    <recommendedName>
        <fullName evidence="1">Glycosyl hydrolase family 13 catalytic domain-containing protein</fullName>
    </recommendedName>
</protein>
<dbReference type="PANTHER" id="PTHR10357">
    <property type="entry name" value="ALPHA-AMYLASE FAMILY MEMBER"/>
    <property type="match status" value="1"/>
</dbReference>
<accession>A0A6G8QD58</accession>
<sequence>MFEPGPTTDTTEVRKGFAAGPQELQEPPWWRSGVIYQIYPRSFKDSNGDGVDDLGDIAEKLGYLEWLEVDAAWIGPICPSPMADFGYDISDYEDVHPMFGTLEEFDEILETAHERSIRVLLDFVPNHTSS</sequence>
<dbReference type="GO" id="GO:0004556">
    <property type="term" value="F:alpha-amylase activity"/>
    <property type="evidence" value="ECO:0007669"/>
    <property type="project" value="TreeGrafter"/>
</dbReference>
<dbReference type="SUPFAM" id="SSF51445">
    <property type="entry name" value="(Trans)glycosidases"/>
    <property type="match status" value="1"/>
</dbReference>
<dbReference type="InterPro" id="IPR006047">
    <property type="entry name" value="GH13_cat_dom"/>
</dbReference>
<dbReference type="Pfam" id="PF00128">
    <property type="entry name" value="Alpha-amylase"/>
    <property type="match status" value="1"/>
</dbReference>
<dbReference type="Proteomes" id="UP000501452">
    <property type="component" value="Chromosome"/>
</dbReference>
<evidence type="ECO:0000259" key="1">
    <source>
        <dbReference type="Pfam" id="PF00128"/>
    </source>
</evidence>
<evidence type="ECO:0000313" key="2">
    <source>
        <dbReference type="EMBL" id="QIN84426.1"/>
    </source>
</evidence>
<feature type="domain" description="Glycosyl hydrolase family 13 catalytic" evidence="1">
    <location>
        <begin position="37"/>
        <end position="129"/>
    </location>
</feature>
<organism evidence="2 3">
    <name type="scientific">Rubrobacter tropicus</name>
    <dbReference type="NCBI Taxonomy" id="2653851"/>
    <lineage>
        <taxon>Bacteria</taxon>
        <taxon>Bacillati</taxon>
        <taxon>Actinomycetota</taxon>
        <taxon>Rubrobacteria</taxon>
        <taxon>Rubrobacterales</taxon>
        <taxon>Rubrobacteraceae</taxon>
        <taxon>Rubrobacter</taxon>
    </lineage>
</organism>